<evidence type="ECO:0000259" key="2">
    <source>
        <dbReference type="Pfam" id="PF12706"/>
    </source>
</evidence>
<protein>
    <submittedName>
        <fullName evidence="3">Putative Zn-dependent hydrolase of beta-lactamase fold protein</fullName>
    </submittedName>
</protein>
<dbReference type="EMBL" id="CP003273">
    <property type="protein sequence ID" value="AGL02320.1"/>
    <property type="molecule type" value="Genomic_DNA"/>
</dbReference>
<gene>
    <name evidence="3" type="ORF">Desgi_2928</name>
</gene>
<dbReference type="PANTHER" id="PTHR43546">
    <property type="entry name" value="UPF0173 METAL-DEPENDENT HYDROLASE MJ1163-RELATED"/>
    <property type="match status" value="1"/>
</dbReference>
<proteinExistence type="predicted"/>
<organism evidence="3 4">
    <name type="scientific">Desulfoscipio gibsoniae DSM 7213</name>
    <dbReference type="NCBI Taxonomy" id="767817"/>
    <lineage>
        <taxon>Bacteria</taxon>
        <taxon>Bacillati</taxon>
        <taxon>Bacillota</taxon>
        <taxon>Clostridia</taxon>
        <taxon>Eubacteriales</taxon>
        <taxon>Desulfallaceae</taxon>
        <taxon>Desulfoscipio</taxon>
    </lineage>
</organism>
<keyword evidence="4" id="KW-1185">Reference proteome</keyword>
<evidence type="ECO:0000313" key="4">
    <source>
        <dbReference type="Proteomes" id="UP000013520"/>
    </source>
</evidence>
<dbReference type="OrthoDB" id="9805728at2"/>
<dbReference type="HOGENOM" id="CLU_096448_0_0_9"/>
<accession>R4KP26</accession>
<dbReference type="InterPro" id="IPR050114">
    <property type="entry name" value="UPF0173_UPF0282_UlaG_hydrolase"/>
</dbReference>
<name>R4KP26_9FIRM</name>
<dbReference type="Proteomes" id="UP000013520">
    <property type="component" value="Chromosome"/>
</dbReference>
<dbReference type="InterPro" id="IPR001279">
    <property type="entry name" value="Metallo-B-lactamas"/>
</dbReference>
<dbReference type="GO" id="GO:0016787">
    <property type="term" value="F:hydrolase activity"/>
    <property type="evidence" value="ECO:0007669"/>
    <property type="project" value="UniProtKB-KW"/>
</dbReference>
<dbReference type="KEGG" id="dgi:Desgi_2928"/>
<dbReference type="SUPFAM" id="SSF56281">
    <property type="entry name" value="Metallo-hydrolase/oxidoreductase"/>
    <property type="match status" value="1"/>
</dbReference>
<dbReference type="InterPro" id="IPR036866">
    <property type="entry name" value="RibonucZ/Hydroxyglut_hydro"/>
</dbReference>
<dbReference type="AlphaFoldDB" id="R4KP26"/>
<dbReference type="eggNOG" id="COG2220">
    <property type="taxonomic scope" value="Bacteria"/>
</dbReference>
<reference evidence="3 4" key="1">
    <citation type="submission" date="2012-01" db="EMBL/GenBank/DDBJ databases">
        <title>Complete sequence of Desulfotomaculum gibsoniae DSM 7213.</title>
        <authorList>
            <consortium name="US DOE Joint Genome Institute"/>
            <person name="Lucas S."/>
            <person name="Han J."/>
            <person name="Lapidus A."/>
            <person name="Cheng J.-F."/>
            <person name="Goodwin L."/>
            <person name="Pitluck S."/>
            <person name="Peters L."/>
            <person name="Ovchinnikova G."/>
            <person name="Teshima H."/>
            <person name="Detter J.C."/>
            <person name="Han C."/>
            <person name="Tapia R."/>
            <person name="Land M."/>
            <person name="Hauser L."/>
            <person name="Kyrpides N."/>
            <person name="Ivanova N."/>
            <person name="Pagani I."/>
            <person name="Parshina S."/>
            <person name="Plugge C."/>
            <person name="Muyzer G."/>
            <person name="Kuever J."/>
            <person name="Ivanova A."/>
            <person name="Nazina T."/>
            <person name="Klenk H.-P."/>
            <person name="Brambilla E."/>
            <person name="Spring S."/>
            <person name="Stams A.F."/>
            <person name="Woyke T."/>
        </authorList>
    </citation>
    <scope>NUCLEOTIDE SEQUENCE [LARGE SCALE GENOMIC DNA]</scope>
    <source>
        <strain evidence="3 4">DSM 7213</strain>
    </source>
</reference>
<dbReference type="PANTHER" id="PTHR43546:SF9">
    <property type="entry name" value="L-ASCORBATE-6-PHOSPHATE LACTONASE ULAG-RELATED"/>
    <property type="match status" value="1"/>
</dbReference>
<keyword evidence="1 3" id="KW-0378">Hydrolase</keyword>
<evidence type="ECO:0000256" key="1">
    <source>
        <dbReference type="ARBA" id="ARBA00022801"/>
    </source>
</evidence>
<dbReference type="Pfam" id="PF12706">
    <property type="entry name" value="Lactamase_B_2"/>
    <property type="match status" value="1"/>
</dbReference>
<evidence type="ECO:0000313" key="3">
    <source>
        <dbReference type="EMBL" id="AGL02320.1"/>
    </source>
</evidence>
<sequence length="259" mass="28699">MNFQQIRNATVTITYAGKKFLIDPWLQEKGAFPPVPAESQERNPTVALPMSIDEIIKNVDAVIVTHIHPDHFDEVAAKVIPKDTKMFAQNKEEAEAFKGFGFKDVEILKESGTLFGDIKLTKTNGIHAGDEEIVRYFTQFNVTCNASGVVFSNRNEKTVYIAGDTIWCDAVKEAIDTHKPDIIILNAGGAQFVTGGHLIMNANDVYEVYKAAPQAKIIASHMEAVNHARVTRRALKQFVEEKGMSSNVLIPVDGEAYTF</sequence>
<feature type="domain" description="Metallo-beta-lactamase" evidence="2">
    <location>
        <begin position="20"/>
        <end position="222"/>
    </location>
</feature>
<dbReference type="STRING" id="767817.Desgi_2928"/>
<dbReference type="Gene3D" id="3.60.15.10">
    <property type="entry name" value="Ribonuclease Z/Hydroxyacylglutathione hydrolase-like"/>
    <property type="match status" value="1"/>
</dbReference>